<reference evidence="2" key="1">
    <citation type="submission" date="2022-10" db="EMBL/GenBank/DDBJ databases">
        <authorList>
            <person name="Yu W.X."/>
        </authorList>
    </citation>
    <scope>NUCLEOTIDE SEQUENCE</scope>
    <source>
        <strain evidence="2">D04</strain>
    </source>
</reference>
<name>A0AAE3SM36_9BACT</name>
<dbReference type="EMBL" id="JAPDPI010000039">
    <property type="protein sequence ID" value="MCW3807145.1"/>
    <property type="molecule type" value="Genomic_DNA"/>
</dbReference>
<sequence length="50" mass="5926">MSHEKKLLDGKKKKDAVKGIREKRAEKKAKHEEIHHVRKPRSKKTLLENI</sequence>
<feature type="compositionally biased region" description="Basic and acidic residues" evidence="1">
    <location>
        <begin position="1"/>
        <end position="35"/>
    </location>
</feature>
<gene>
    <name evidence="2" type="ORF">OM074_16025</name>
</gene>
<dbReference type="RefSeq" id="WP_301201261.1">
    <property type="nucleotide sequence ID" value="NZ_JAPDPI010000039.1"/>
</dbReference>
<feature type="region of interest" description="Disordered" evidence="1">
    <location>
        <begin position="1"/>
        <end position="50"/>
    </location>
</feature>
<dbReference type="Proteomes" id="UP001207408">
    <property type="component" value="Unassembled WGS sequence"/>
</dbReference>
<evidence type="ECO:0000256" key="1">
    <source>
        <dbReference type="SAM" id="MobiDB-lite"/>
    </source>
</evidence>
<comment type="caution">
    <text evidence="2">The sequence shown here is derived from an EMBL/GenBank/DDBJ whole genome shotgun (WGS) entry which is preliminary data.</text>
</comment>
<accession>A0AAE3SM36</accession>
<dbReference type="AlphaFoldDB" id="A0AAE3SM36"/>
<evidence type="ECO:0000313" key="2">
    <source>
        <dbReference type="EMBL" id="MCW3807145.1"/>
    </source>
</evidence>
<proteinExistence type="predicted"/>
<protein>
    <submittedName>
        <fullName evidence="2">Uncharacterized protein</fullName>
    </submittedName>
</protein>
<keyword evidence="3" id="KW-1185">Reference proteome</keyword>
<organism evidence="2 3">
    <name type="scientific">Plebeiibacterium marinum</name>
    <dbReference type="NCBI Taxonomy" id="2992111"/>
    <lineage>
        <taxon>Bacteria</taxon>
        <taxon>Pseudomonadati</taxon>
        <taxon>Bacteroidota</taxon>
        <taxon>Bacteroidia</taxon>
        <taxon>Marinilabiliales</taxon>
        <taxon>Marinilabiliaceae</taxon>
        <taxon>Plebeiibacterium</taxon>
    </lineage>
</organism>
<evidence type="ECO:0000313" key="3">
    <source>
        <dbReference type="Proteomes" id="UP001207408"/>
    </source>
</evidence>